<gene>
    <name evidence="3" type="ORF">C7S16_7201</name>
</gene>
<dbReference type="RefSeq" id="WP_009900053.1">
    <property type="nucleotide sequence ID" value="NZ_CP008915.2"/>
</dbReference>
<evidence type="ECO:0000313" key="4">
    <source>
        <dbReference type="Proteomes" id="UP001272137"/>
    </source>
</evidence>
<comment type="caution">
    <text evidence="3">The sequence shown here is derived from an EMBL/GenBank/DDBJ whole genome shotgun (WGS) entry which is preliminary data.</text>
</comment>
<feature type="region of interest" description="Disordered" evidence="1">
    <location>
        <begin position="66"/>
        <end position="96"/>
    </location>
</feature>
<dbReference type="InterPro" id="IPR025421">
    <property type="entry name" value="DUF4148"/>
</dbReference>
<evidence type="ECO:0008006" key="5">
    <source>
        <dbReference type="Google" id="ProtNLM"/>
    </source>
</evidence>
<keyword evidence="2" id="KW-0732">Signal</keyword>
<proteinExistence type="predicted"/>
<dbReference type="AlphaFoldDB" id="A0AAW9CNT0"/>
<dbReference type="Proteomes" id="UP001272137">
    <property type="component" value="Unassembled WGS sequence"/>
</dbReference>
<organism evidence="3 4">
    <name type="scientific">Burkholderia thailandensis</name>
    <dbReference type="NCBI Taxonomy" id="57975"/>
    <lineage>
        <taxon>Bacteria</taxon>
        <taxon>Pseudomonadati</taxon>
        <taxon>Pseudomonadota</taxon>
        <taxon>Betaproteobacteria</taxon>
        <taxon>Burkholderiales</taxon>
        <taxon>Burkholderiaceae</taxon>
        <taxon>Burkholderia</taxon>
        <taxon>pseudomallei group</taxon>
    </lineage>
</organism>
<feature type="signal peptide" evidence="2">
    <location>
        <begin position="1"/>
        <end position="22"/>
    </location>
</feature>
<evidence type="ECO:0000256" key="1">
    <source>
        <dbReference type="SAM" id="MobiDB-lite"/>
    </source>
</evidence>
<dbReference type="KEGG" id="btha:DR62_3782"/>
<feature type="chain" id="PRO_5043846900" description="DUF4148 domain-containing protein" evidence="2">
    <location>
        <begin position="23"/>
        <end position="96"/>
    </location>
</feature>
<evidence type="ECO:0000256" key="2">
    <source>
        <dbReference type="SAM" id="SignalP"/>
    </source>
</evidence>
<sequence>MKSLIATLVAASSVMLPSLSFAEQPPGLTRAQVRAQLVCAEQQGMIPQAKQNYPFSAKQTGAACDTSGSGAAMTGSAQAGAPAWQPSDRTTLFRHH</sequence>
<name>A0AAW9CNT0_BURTH</name>
<dbReference type="EMBL" id="QXCT01000001">
    <property type="protein sequence ID" value="MDW9251817.1"/>
    <property type="molecule type" value="Genomic_DNA"/>
</dbReference>
<evidence type="ECO:0000313" key="3">
    <source>
        <dbReference type="EMBL" id="MDW9251817.1"/>
    </source>
</evidence>
<protein>
    <recommendedName>
        <fullName evidence="5">DUF4148 domain-containing protein</fullName>
    </recommendedName>
</protein>
<reference evidence="3" key="1">
    <citation type="submission" date="2018-08" db="EMBL/GenBank/DDBJ databases">
        <title>Identification of Burkholderia cepacia strains that express a Burkholderia pseudomallei-like capsular polysaccharide.</title>
        <authorList>
            <person name="Burtnick M.N."/>
            <person name="Vongsouvath M."/>
            <person name="Newton P."/>
            <person name="Wuthiekanun V."/>
            <person name="Limmathurotsakul D."/>
            <person name="Brett P.J."/>
            <person name="Chantratita N."/>
            <person name="Dance D.A."/>
        </authorList>
    </citation>
    <scope>NUCLEOTIDE SEQUENCE</scope>
    <source>
        <strain evidence="3">SBXCC001</strain>
    </source>
</reference>
<dbReference type="Pfam" id="PF13663">
    <property type="entry name" value="DUF4148"/>
    <property type="match status" value="1"/>
</dbReference>
<accession>A0AAW9CNT0</accession>